<protein>
    <submittedName>
        <fullName evidence="2">DUF1016 family protein</fullName>
    </submittedName>
</protein>
<evidence type="ECO:0000313" key="1">
    <source>
        <dbReference type="Proteomes" id="UP000095283"/>
    </source>
</evidence>
<keyword evidence="1" id="KW-1185">Reference proteome</keyword>
<dbReference type="Proteomes" id="UP000095283">
    <property type="component" value="Unplaced"/>
</dbReference>
<sequence>MRTLMPEQMSSWLGNAMLYSGWRTDCSQLAESFKGKHRLRLSDNTLFYRILYAYIINECQSVVTVPSLMTQLESCALLSAVVPLHQSDSTAY</sequence>
<dbReference type="AlphaFoldDB" id="A0A1I7X4P7"/>
<proteinExistence type="predicted"/>
<organism evidence="1 2">
    <name type="scientific">Heterorhabditis bacteriophora</name>
    <name type="common">Entomopathogenic nematode worm</name>
    <dbReference type="NCBI Taxonomy" id="37862"/>
    <lineage>
        <taxon>Eukaryota</taxon>
        <taxon>Metazoa</taxon>
        <taxon>Ecdysozoa</taxon>
        <taxon>Nematoda</taxon>
        <taxon>Chromadorea</taxon>
        <taxon>Rhabditida</taxon>
        <taxon>Rhabditina</taxon>
        <taxon>Rhabditomorpha</taxon>
        <taxon>Strongyloidea</taxon>
        <taxon>Heterorhabditidae</taxon>
        <taxon>Heterorhabditis</taxon>
    </lineage>
</organism>
<reference evidence="2" key="1">
    <citation type="submission" date="2016-11" db="UniProtKB">
        <authorList>
            <consortium name="WormBaseParasite"/>
        </authorList>
    </citation>
    <scope>IDENTIFICATION</scope>
</reference>
<accession>A0A1I7X4P7</accession>
<dbReference type="WBParaSite" id="Hba_12518">
    <property type="protein sequence ID" value="Hba_12518"/>
    <property type="gene ID" value="Hba_12518"/>
</dbReference>
<evidence type="ECO:0000313" key="2">
    <source>
        <dbReference type="WBParaSite" id="Hba_12518"/>
    </source>
</evidence>
<name>A0A1I7X4P7_HETBA</name>